<dbReference type="Pfam" id="PF22691">
    <property type="entry name" value="Thiolase_C_1"/>
    <property type="match status" value="1"/>
</dbReference>
<feature type="domain" description="Thiolase C-terminal" evidence="1">
    <location>
        <begin position="243"/>
        <end position="386"/>
    </location>
</feature>
<reference evidence="2 3" key="1">
    <citation type="submission" date="2020-11" db="EMBL/GenBank/DDBJ databases">
        <title>Pseudonocardia abyssalis sp. nov. and Pseudonocardia oceani sp. nov., description and phylogenomic analysis of two novel actinomycetes isolated from the deep Southern Ocean.</title>
        <authorList>
            <person name="Parra J."/>
        </authorList>
    </citation>
    <scope>NUCLEOTIDE SEQUENCE [LARGE SCALE GENOMIC DNA]</scope>
    <source>
        <strain evidence="3">KRD185</strain>
    </source>
</reference>
<dbReference type="InterPro" id="IPR055140">
    <property type="entry name" value="Thiolase_C_2"/>
</dbReference>
<dbReference type="RefSeq" id="WP_218588750.1">
    <property type="nucleotide sequence ID" value="NZ_JADQDE010000023.1"/>
</dbReference>
<accession>A0ABS6U350</accession>
<protein>
    <submittedName>
        <fullName evidence="2">Thiolase family protein</fullName>
    </submittedName>
</protein>
<comment type="caution">
    <text evidence="2">The sequence shown here is derived from an EMBL/GenBank/DDBJ whole genome shotgun (WGS) entry which is preliminary data.</text>
</comment>
<gene>
    <name evidence="2" type="ORF">I4I82_01360</name>
</gene>
<evidence type="ECO:0000313" key="3">
    <source>
        <dbReference type="Proteomes" id="UP000694300"/>
    </source>
</evidence>
<evidence type="ECO:0000313" key="2">
    <source>
        <dbReference type="EMBL" id="MBW0126344.1"/>
    </source>
</evidence>
<dbReference type="PIRSF" id="PIRSF000429">
    <property type="entry name" value="Ac-CoA_Ac_transf"/>
    <property type="match status" value="1"/>
</dbReference>
<proteinExistence type="predicted"/>
<dbReference type="Proteomes" id="UP000694300">
    <property type="component" value="Unassembled WGS sequence"/>
</dbReference>
<dbReference type="InterPro" id="IPR002155">
    <property type="entry name" value="Thiolase"/>
</dbReference>
<name>A0ABS6U350_9PSEU</name>
<dbReference type="EMBL" id="JADQDF010000001">
    <property type="protein sequence ID" value="MBW0126344.1"/>
    <property type="molecule type" value="Genomic_DNA"/>
</dbReference>
<dbReference type="PANTHER" id="PTHR42870:SF1">
    <property type="entry name" value="NON-SPECIFIC LIPID-TRANSFER PROTEIN-LIKE 2"/>
    <property type="match status" value="1"/>
</dbReference>
<organism evidence="2 3">
    <name type="scientific">Pseudonocardia oceani</name>
    <dbReference type="NCBI Taxonomy" id="2792013"/>
    <lineage>
        <taxon>Bacteria</taxon>
        <taxon>Bacillati</taxon>
        <taxon>Actinomycetota</taxon>
        <taxon>Actinomycetes</taxon>
        <taxon>Pseudonocardiales</taxon>
        <taxon>Pseudonocardiaceae</taxon>
        <taxon>Pseudonocardia</taxon>
    </lineage>
</organism>
<sequence length="388" mass="40451">MSDPLATLAGFAEVAPGRLDRPFLDLHLESAVAALHDAGMSPDDVDGLLCVGSMMGESVEHTFLSEEIQDSLGLHNLGLQLGVQLGGGSHLAMLGVATRAIQSGQCSAVLCVSAGVFPPIRDVGRNLMTMTCHPDYELPYAPSIPTLYGLIAQSWLDEVGQGREVFAEAVAAQQEWAVAHPTAIGAGAGPFTVDQVLEARHIAGPFGYLDCSIPCEGGGAFVLVSPERAAGLRHRPVHVVGVGEGHTHGFLTSMPDLSRTGAVRSGAKAFAEAGFGPADVHLAQLYDAFSSNPLMLIEELGLAERGKAVELYREGATRPGGRLPVNTNGGLLRFGHSGTASGICGILEAYQQMTGRAAGIQVERADRAVVHAYGSMLCSHVTVVLEGS</sequence>
<keyword evidence="3" id="KW-1185">Reference proteome</keyword>
<dbReference type="CDD" id="cd00829">
    <property type="entry name" value="SCP-x_thiolase"/>
    <property type="match status" value="1"/>
</dbReference>
<dbReference type="PANTHER" id="PTHR42870">
    <property type="entry name" value="ACETYL-COA C-ACETYLTRANSFERASE"/>
    <property type="match status" value="1"/>
</dbReference>
<evidence type="ECO:0000259" key="1">
    <source>
        <dbReference type="Pfam" id="PF22691"/>
    </source>
</evidence>